<feature type="transmembrane region" description="Helical" evidence="6">
    <location>
        <begin position="513"/>
        <end position="530"/>
    </location>
</feature>
<feature type="transmembrane region" description="Helical" evidence="6">
    <location>
        <begin position="421"/>
        <end position="446"/>
    </location>
</feature>
<feature type="transmembrane region" description="Helical" evidence="6">
    <location>
        <begin position="293"/>
        <end position="310"/>
    </location>
</feature>
<accession>A0ABP6UIK0</accession>
<feature type="domain" description="ComEC/Rec2-related protein" evidence="7">
    <location>
        <begin position="238"/>
        <end position="505"/>
    </location>
</feature>
<evidence type="ECO:0000313" key="10">
    <source>
        <dbReference type="Proteomes" id="UP001500459"/>
    </source>
</evidence>
<name>A0ABP6UIK0_9FLAO</name>
<dbReference type="Pfam" id="PF03772">
    <property type="entry name" value="Competence"/>
    <property type="match status" value="1"/>
</dbReference>
<comment type="caution">
    <text evidence="9">The sequence shown here is derived from an EMBL/GenBank/DDBJ whole genome shotgun (WGS) entry which is preliminary data.</text>
</comment>
<keyword evidence="3 6" id="KW-0812">Transmembrane</keyword>
<dbReference type="InterPro" id="IPR004477">
    <property type="entry name" value="ComEC_N"/>
</dbReference>
<evidence type="ECO:0000259" key="7">
    <source>
        <dbReference type="Pfam" id="PF03772"/>
    </source>
</evidence>
<evidence type="ECO:0000256" key="5">
    <source>
        <dbReference type="ARBA" id="ARBA00023136"/>
    </source>
</evidence>
<evidence type="ECO:0000256" key="2">
    <source>
        <dbReference type="ARBA" id="ARBA00022475"/>
    </source>
</evidence>
<dbReference type="PANTHER" id="PTHR30619">
    <property type="entry name" value="DNA INTERNALIZATION/COMPETENCE PROTEIN COMEC/REC2"/>
    <property type="match status" value="1"/>
</dbReference>
<feature type="transmembrane region" description="Helical" evidence="6">
    <location>
        <begin position="32"/>
        <end position="50"/>
    </location>
</feature>
<feature type="domain" description="DUF4131" evidence="8">
    <location>
        <begin position="34"/>
        <end position="196"/>
    </location>
</feature>
<comment type="subcellular location">
    <subcellularLocation>
        <location evidence="1">Cell membrane</location>
        <topology evidence="1">Multi-pass membrane protein</topology>
    </subcellularLocation>
</comment>
<keyword evidence="2" id="KW-1003">Cell membrane</keyword>
<dbReference type="Pfam" id="PF13567">
    <property type="entry name" value="DUF4131"/>
    <property type="match status" value="1"/>
</dbReference>
<feature type="transmembrane region" description="Helical" evidence="6">
    <location>
        <begin position="339"/>
        <end position="358"/>
    </location>
</feature>
<reference evidence="10" key="1">
    <citation type="journal article" date="2019" name="Int. J. Syst. Evol. Microbiol.">
        <title>The Global Catalogue of Microorganisms (GCM) 10K type strain sequencing project: providing services to taxonomists for standard genome sequencing and annotation.</title>
        <authorList>
            <consortium name="The Broad Institute Genomics Platform"/>
            <consortium name="The Broad Institute Genome Sequencing Center for Infectious Disease"/>
            <person name="Wu L."/>
            <person name="Ma J."/>
        </authorList>
    </citation>
    <scope>NUCLEOTIDE SEQUENCE [LARGE SCALE GENOMIC DNA]</scope>
    <source>
        <strain evidence="10">JCM 17106</strain>
    </source>
</reference>
<dbReference type="PANTHER" id="PTHR30619:SF1">
    <property type="entry name" value="RECOMBINATION PROTEIN 2"/>
    <property type="match status" value="1"/>
</dbReference>
<feature type="transmembrane region" description="Helical" evidence="6">
    <location>
        <begin position="393"/>
        <end position="415"/>
    </location>
</feature>
<evidence type="ECO:0000256" key="6">
    <source>
        <dbReference type="SAM" id="Phobius"/>
    </source>
</evidence>
<feature type="transmembrane region" description="Helical" evidence="6">
    <location>
        <begin position="57"/>
        <end position="76"/>
    </location>
</feature>
<dbReference type="RefSeq" id="WP_344927281.1">
    <property type="nucleotide sequence ID" value="NZ_BAABCW010000007.1"/>
</dbReference>
<keyword evidence="10" id="KW-1185">Reference proteome</keyword>
<feature type="transmembrane region" description="Helical" evidence="6">
    <location>
        <begin position="487"/>
        <end position="506"/>
    </location>
</feature>
<gene>
    <name evidence="9" type="ORF">GCM10022393_21580</name>
</gene>
<evidence type="ECO:0000259" key="8">
    <source>
        <dbReference type="Pfam" id="PF13567"/>
    </source>
</evidence>
<evidence type="ECO:0000256" key="1">
    <source>
        <dbReference type="ARBA" id="ARBA00004651"/>
    </source>
</evidence>
<evidence type="ECO:0000313" key="9">
    <source>
        <dbReference type="EMBL" id="GAA3509095.1"/>
    </source>
</evidence>
<keyword evidence="4 6" id="KW-1133">Transmembrane helix</keyword>
<evidence type="ECO:0000256" key="4">
    <source>
        <dbReference type="ARBA" id="ARBA00022989"/>
    </source>
</evidence>
<dbReference type="InterPro" id="IPR025405">
    <property type="entry name" value="DUF4131"/>
</dbReference>
<evidence type="ECO:0000256" key="3">
    <source>
        <dbReference type="ARBA" id="ARBA00022692"/>
    </source>
</evidence>
<dbReference type="Proteomes" id="UP001500459">
    <property type="component" value="Unassembled WGS sequence"/>
</dbReference>
<feature type="transmembrane region" description="Helical" evidence="6">
    <location>
        <begin position="7"/>
        <end position="26"/>
    </location>
</feature>
<dbReference type="NCBIfam" id="TIGR00360">
    <property type="entry name" value="ComEC_N-term"/>
    <property type="match status" value="1"/>
</dbReference>
<proteinExistence type="predicted"/>
<keyword evidence="5 6" id="KW-0472">Membrane</keyword>
<organism evidence="9 10">
    <name type="scientific">Aquimarina addita</name>
    <dbReference type="NCBI Taxonomy" id="870485"/>
    <lineage>
        <taxon>Bacteria</taxon>
        <taxon>Pseudomonadati</taxon>
        <taxon>Bacteroidota</taxon>
        <taxon>Flavobacteriia</taxon>
        <taxon>Flavobacteriales</taxon>
        <taxon>Flavobacteriaceae</taxon>
        <taxon>Aquimarina</taxon>
    </lineage>
</organism>
<protein>
    <submittedName>
        <fullName evidence="9">ComEC/Rec2 family competence protein</fullName>
    </submittedName>
</protein>
<sequence>MKLLNFPFLFLTIALIIGIIFGYYYVFDLKNILILLSVSISILGISWFSAKRIFQKGYVFTIITFLFFATVGTTLVKIHNPTRFHNHYTHLLSSKTEYQNNFLEVQFSIKERLKPTLYYEKYIASITLLNDQIVCGDILLQIPKDSLLQRFSIGDRYTTFSKLHPTPKPLNPNQFDYASYLSKRYMYHQLTVSKDHLLKTGTSSWSLSGIADQIRTNINENLVQHDFSPQQLSIINALLLGQRQDIDAQTFSDYRDAGAIHLLAVSGLHVGIILMLLNFILKPLDRFRKKGSILKTIFTILLLWGFAVIAGLSPSVIRAVTMFSFLAIGMQIRSKTSLYNSLLISIFLLLCFDPLLLFSVGFQLSYLAVFSIVWIQPVLTKHYHPRFYIDKKIWETFTVTIAAQLGVLPLTLFYFHQFPLLFFIANLIIIPILGGILGFGILVIVLAEIQFLPNSIVLIFRHCIDFMNATMHWVAQQDYFLITNISFSWGMMLTLYILIVSSVFLYKKYTIRNLLATGISIVILLCVLIYEKHTHITAEEFVIFQNRNQTVLSTLHGQQLILYGKDSISKKTKKYVLNNYFINKNVCSSSLNQLANVYEYQKKILFIIDSDAVYNIENLQPDILLLSDSPKIHLDRVIEKLQPKLIIADGSNYRQYLDVWEKSCAKQKLPFHRTDKKGAYILRE</sequence>
<feature type="transmembrane region" description="Helical" evidence="6">
    <location>
        <begin position="259"/>
        <end position="281"/>
    </location>
</feature>
<dbReference type="InterPro" id="IPR052159">
    <property type="entry name" value="Competence_DNA_uptake"/>
</dbReference>
<dbReference type="EMBL" id="BAABCW010000007">
    <property type="protein sequence ID" value="GAA3509095.1"/>
    <property type="molecule type" value="Genomic_DNA"/>
</dbReference>